<dbReference type="PANTHER" id="PTHR30273:SF2">
    <property type="entry name" value="PROTEIN FECR"/>
    <property type="match status" value="1"/>
</dbReference>
<dbReference type="InterPro" id="IPR012373">
    <property type="entry name" value="Ferrdict_sens_TM"/>
</dbReference>
<dbReference type="EMBL" id="ABVL01000021">
    <property type="protein sequence ID" value="EDY17281.1"/>
    <property type="molecule type" value="Genomic_DNA"/>
</dbReference>
<sequence>MSDERTQLLLQRYFDQMLTAEERAELSNMLLASPRAREDFWELARWNALIRQWGEAEWGRRDAEAEGLVLRPLPAAPQPKKEKEKARKVIPFPRPNWKIGVAALAAAAVIALFVAVPSLLPWNQRVQQMSVAVLTHSADAVWADSGLGRQRGESLTPGWLHLKSGAVQIEFSRGARVILEGPAELQLLTDNSAFLGSGKLRAQVPEPAHGFSVKTSKFAVVDYGTEFGCSLPIGGSPEVHVFNGLVGLQNAQSAERKLHQNQAVQIVHDQVHDIPARRDQFLSDEELAQRERASVQGRLAAWHAASQALSEHPAALVHLDFEGDRGWSRTVPNRAWRAIPGSPANMVGCQYAEGRWPGKSAVEFSRAEDRLRLNLPGGFESMTLIAWVRVDSLPDRPQSLIMGDGLGTGDVQWYIGRWGELGFGVHIGKAGDPTGWRYHHSDTLFTPDMLGAWVCIASAYDSTTDTVTNYFNGQPVSSEKLGVRALLQLETFEIGNWALRDGEQWRAGVVPRSAKDSARNLQGRIDEVAILSAPLNADDILHIYETGRNDQAVTATLVKNFQK</sequence>
<gene>
    <name evidence="2" type="ORF">CfE428DRAFT_5128</name>
</gene>
<dbReference type="Pfam" id="PF13385">
    <property type="entry name" value="Laminin_G_3"/>
    <property type="match status" value="1"/>
</dbReference>
<keyword evidence="1" id="KW-0472">Membrane</keyword>
<dbReference type="InParanoid" id="B4D888"/>
<dbReference type="RefSeq" id="WP_006982449.1">
    <property type="nucleotide sequence ID" value="NZ_ABVL01000021.1"/>
</dbReference>
<accession>B4D888</accession>
<protein>
    <recommendedName>
        <fullName evidence="4">FecR protein</fullName>
    </recommendedName>
</protein>
<dbReference type="STRING" id="497964.CfE428DRAFT_5128"/>
<dbReference type="SUPFAM" id="SSF49899">
    <property type="entry name" value="Concanavalin A-like lectins/glucanases"/>
    <property type="match status" value="1"/>
</dbReference>
<keyword evidence="1" id="KW-1133">Transmembrane helix</keyword>
<dbReference type="Gene3D" id="2.60.120.1440">
    <property type="match status" value="1"/>
</dbReference>
<evidence type="ECO:0000313" key="3">
    <source>
        <dbReference type="Proteomes" id="UP000005824"/>
    </source>
</evidence>
<comment type="caution">
    <text evidence="2">The sequence shown here is derived from an EMBL/GenBank/DDBJ whole genome shotgun (WGS) entry which is preliminary data.</text>
</comment>
<feature type="transmembrane region" description="Helical" evidence="1">
    <location>
        <begin position="97"/>
        <end position="120"/>
    </location>
</feature>
<keyword evidence="3" id="KW-1185">Reference proteome</keyword>
<proteinExistence type="predicted"/>
<dbReference type="eggNOG" id="COG3712">
    <property type="taxonomic scope" value="Bacteria"/>
</dbReference>
<name>B4D888_9BACT</name>
<reference evidence="2 3" key="1">
    <citation type="journal article" date="2011" name="J. Bacteriol.">
        <title>Genome sequence of Chthoniobacter flavus Ellin428, an aerobic heterotrophic soil bacterium.</title>
        <authorList>
            <person name="Kant R."/>
            <person name="van Passel M.W."/>
            <person name="Palva A."/>
            <person name="Lucas S."/>
            <person name="Lapidus A."/>
            <person name="Glavina Del Rio T."/>
            <person name="Dalin E."/>
            <person name="Tice H."/>
            <person name="Bruce D."/>
            <person name="Goodwin L."/>
            <person name="Pitluck S."/>
            <person name="Larimer F.W."/>
            <person name="Land M.L."/>
            <person name="Hauser L."/>
            <person name="Sangwan P."/>
            <person name="de Vos W.M."/>
            <person name="Janssen P.H."/>
            <person name="Smidt H."/>
        </authorList>
    </citation>
    <scope>NUCLEOTIDE SEQUENCE [LARGE SCALE GENOMIC DNA]</scope>
    <source>
        <strain evidence="2 3">Ellin428</strain>
    </source>
</reference>
<dbReference type="Gene3D" id="2.60.120.200">
    <property type="match status" value="1"/>
</dbReference>
<dbReference type="InterPro" id="IPR013320">
    <property type="entry name" value="ConA-like_dom_sf"/>
</dbReference>
<evidence type="ECO:0008006" key="4">
    <source>
        <dbReference type="Google" id="ProtNLM"/>
    </source>
</evidence>
<keyword evidence="1" id="KW-0812">Transmembrane</keyword>
<dbReference type="Proteomes" id="UP000005824">
    <property type="component" value="Unassembled WGS sequence"/>
</dbReference>
<organism evidence="2 3">
    <name type="scientific">Chthoniobacter flavus Ellin428</name>
    <dbReference type="NCBI Taxonomy" id="497964"/>
    <lineage>
        <taxon>Bacteria</taxon>
        <taxon>Pseudomonadati</taxon>
        <taxon>Verrucomicrobiota</taxon>
        <taxon>Spartobacteria</taxon>
        <taxon>Chthoniobacterales</taxon>
        <taxon>Chthoniobacteraceae</taxon>
        <taxon>Chthoniobacter</taxon>
    </lineage>
</organism>
<dbReference type="PANTHER" id="PTHR30273">
    <property type="entry name" value="PERIPLASMIC SIGNAL SENSOR AND SIGMA FACTOR ACTIVATOR FECR-RELATED"/>
    <property type="match status" value="1"/>
</dbReference>
<dbReference type="GO" id="GO:0016989">
    <property type="term" value="F:sigma factor antagonist activity"/>
    <property type="evidence" value="ECO:0007669"/>
    <property type="project" value="TreeGrafter"/>
</dbReference>
<evidence type="ECO:0000256" key="1">
    <source>
        <dbReference type="SAM" id="Phobius"/>
    </source>
</evidence>
<evidence type="ECO:0000313" key="2">
    <source>
        <dbReference type="EMBL" id="EDY17281.1"/>
    </source>
</evidence>
<dbReference type="AlphaFoldDB" id="B4D888"/>